<keyword evidence="2" id="KW-0479">Metal-binding</keyword>
<dbReference type="PANTHER" id="PTHR47338:SF29">
    <property type="entry name" value="ZN(2)-C6 FUNGAL-TYPE DOMAIN-CONTAINING PROTEIN"/>
    <property type="match status" value="1"/>
</dbReference>
<dbReference type="Proteomes" id="UP000054248">
    <property type="component" value="Unassembled WGS sequence"/>
</dbReference>
<evidence type="ECO:0000256" key="4">
    <source>
        <dbReference type="ARBA" id="ARBA00023163"/>
    </source>
</evidence>
<feature type="domain" description="Xylanolytic transcriptional activator regulatory" evidence="7">
    <location>
        <begin position="408"/>
        <end position="496"/>
    </location>
</feature>
<proteinExistence type="predicted"/>
<evidence type="ECO:0000313" key="9">
    <source>
        <dbReference type="Proteomes" id="UP000054248"/>
    </source>
</evidence>
<evidence type="ECO:0000256" key="6">
    <source>
        <dbReference type="SAM" id="MobiDB-lite"/>
    </source>
</evidence>
<keyword evidence="4" id="KW-0804">Transcription</keyword>
<gene>
    <name evidence="8" type="ORF">M407DRAFT_27718</name>
</gene>
<dbReference type="InterPro" id="IPR050815">
    <property type="entry name" value="TF_fung"/>
</dbReference>
<dbReference type="GO" id="GO:0005634">
    <property type="term" value="C:nucleus"/>
    <property type="evidence" value="ECO:0007669"/>
    <property type="project" value="UniProtKB-SubCell"/>
</dbReference>
<dbReference type="HOGENOM" id="CLU_009416_0_0_1"/>
<feature type="compositionally biased region" description="Low complexity" evidence="6">
    <location>
        <begin position="185"/>
        <end position="195"/>
    </location>
</feature>
<accession>A0A0C3QDD3</accession>
<dbReference type="InterPro" id="IPR007219">
    <property type="entry name" value="XnlR_reg_dom"/>
</dbReference>
<keyword evidence="9" id="KW-1185">Reference proteome</keyword>
<dbReference type="GO" id="GO:0008270">
    <property type="term" value="F:zinc ion binding"/>
    <property type="evidence" value="ECO:0007669"/>
    <property type="project" value="InterPro"/>
</dbReference>
<dbReference type="GO" id="GO:0006351">
    <property type="term" value="P:DNA-templated transcription"/>
    <property type="evidence" value="ECO:0007669"/>
    <property type="project" value="InterPro"/>
</dbReference>
<keyword evidence="5" id="KW-0539">Nucleus</keyword>
<evidence type="ECO:0000256" key="1">
    <source>
        <dbReference type="ARBA" id="ARBA00004123"/>
    </source>
</evidence>
<organism evidence="8 9">
    <name type="scientific">Tulasnella calospora MUT 4182</name>
    <dbReference type="NCBI Taxonomy" id="1051891"/>
    <lineage>
        <taxon>Eukaryota</taxon>
        <taxon>Fungi</taxon>
        <taxon>Dikarya</taxon>
        <taxon>Basidiomycota</taxon>
        <taxon>Agaricomycotina</taxon>
        <taxon>Agaricomycetes</taxon>
        <taxon>Cantharellales</taxon>
        <taxon>Tulasnellaceae</taxon>
        <taxon>Tulasnella</taxon>
    </lineage>
</organism>
<keyword evidence="3" id="KW-0805">Transcription regulation</keyword>
<dbReference type="CDD" id="cd12148">
    <property type="entry name" value="fungal_TF_MHR"/>
    <property type="match status" value="1"/>
</dbReference>
<evidence type="ECO:0000256" key="2">
    <source>
        <dbReference type="ARBA" id="ARBA00022723"/>
    </source>
</evidence>
<sequence length="755" mass="83221">MSRKIPVSPPQPPKVISLRIPKPVQDSDFFEDQLRRLGSGTQMPRAAPSGSSSGMLKRYQRRSTHTTFTIVNQCRKQKLKWQVWSHAYAIRVDPLNAPSEPNCTYDDPDVKATGPKARITALEAENAELRALLQLADAKLAQCTCGAAHMYQSHGSGQDVTSLAHSDSVSLLGNPTLTTPPQPTPALATSTPSPTSNSISGSISIGALLVPPKEWDAPLIGAFTAAPPTSPAGSPGSYELTTDIWPLNIPPPETLYHLVETFFSSIPLATRLIHKPTFMARLRQVPTSPEFPHVSLLHAICGIASLYSPVIEEPRRDSPLEGYPARPFASGIISRPKGADGVQGKPYYPRRTEDILGPTPQSFGATHIQWAAETLKVASRVGDRLLQQVQASIIITWYYYSTGVIIRCYAWIGTVTNFVALLGLHVSEGFEPLSRFPAKMLFLLGSPKSHIEAETVRNVFWIAYVLERIFSGGTVWPLQISDEDVSQLMPCRLSDFVSGTFVPIQGRQTIFSENIHLQHPSLTTDPWTLYIKATILISRVKTFNGRYRIKSKVRPSGIPISPAENEEFHRLDQAINEFTQHIPSAFREPVETTVDPILYMAHLLPYVASIQLHDPHANVNEPTNVSTLRLFAAVHSMLDLVHKVLATSFDLIYLDHSTSFGWFVAGATIIRFLKAATEQGNQNSIWQLTQNLQTIKFVLGNLGERTTVGLRQIKLLNDLYDDEVVPASKRNAGQLVQLQTSAPDISASISEAFSL</sequence>
<reference evidence="9" key="2">
    <citation type="submission" date="2015-01" db="EMBL/GenBank/DDBJ databases">
        <title>Evolutionary Origins and Diversification of the Mycorrhizal Mutualists.</title>
        <authorList>
            <consortium name="DOE Joint Genome Institute"/>
            <consortium name="Mycorrhizal Genomics Consortium"/>
            <person name="Kohler A."/>
            <person name="Kuo A."/>
            <person name="Nagy L.G."/>
            <person name="Floudas D."/>
            <person name="Copeland A."/>
            <person name="Barry K.W."/>
            <person name="Cichocki N."/>
            <person name="Veneault-Fourrey C."/>
            <person name="LaButti K."/>
            <person name="Lindquist E.A."/>
            <person name="Lipzen A."/>
            <person name="Lundell T."/>
            <person name="Morin E."/>
            <person name="Murat C."/>
            <person name="Riley R."/>
            <person name="Ohm R."/>
            <person name="Sun H."/>
            <person name="Tunlid A."/>
            <person name="Henrissat B."/>
            <person name="Grigoriev I.V."/>
            <person name="Hibbett D.S."/>
            <person name="Martin F."/>
        </authorList>
    </citation>
    <scope>NUCLEOTIDE SEQUENCE [LARGE SCALE GENOMIC DNA]</scope>
    <source>
        <strain evidence="9">MUT 4182</strain>
    </source>
</reference>
<feature type="region of interest" description="Disordered" evidence="6">
    <location>
        <begin position="171"/>
        <end position="195"/>
    </location>
</feature>
<dbReference type="OrthoDB" id="39175at2759"/>
<evidence type="ECO:0000256" key="5">
    <source>
        <dbReference type="ARBA" id="ARBA00023242"/>
    </source>
</evidence>
<dbReference type="EMBL" id="KN823101">
    <property type="protein sequence ID" value="KIO22764.1"/>
    <property type="molecule type" value="Genomic_DNA"/>
</dbReference>
<evidence type="ECO:0000313" key="8">
    <source>
        <dbReference type="EMBL" id="KIO22764.1"/>
    </source>
</evidence>
<dbReference type="GO" id="GO:0000981">
    <property type="term" value="F:DNA-binding transcription factor activity, RNA polymerase II-specific"/>
    <property type="evidence" value="ECO:0007669"/>
    <property type="project" value="InterPro"/>
</dbReference>
<dbReference type="SMART" id="SM00906">
    <property type="entry name" value="Fungal_trans"/>
    <property type="match status" value="1"/>
</dbReference>
<evidence type="ECO:0000259" key="7">
    <source>
        <dbReference type="SMART" id="SM00906"/>
    </source>
</evidence>
<reference evidence="8 9" key="1">
    <citation type="submission" date="2014-04" db="EMBL/GenBank/DDBJ databases">
        <authorList>
            <consortium name="DOE Joint Genome Institute"/>
            <person name="Kuo A."/>
            <person name="Girlanda M."/>
            <person name="Perotto S."/>
            <person name="Kohler A."/>
            <person name="Nagy L.G."/>
            <person name="Floudas D."/>
            <person name="Copeland A."/>
            <person name="Barry K.W."/>
            <person name="Cichocki N."/>
            <person name="Veneault-Fourrey C."/>
            <person name="LaButti K."/>
            <person name="Lindquist E.A."/>
            <person name="Lipzen A."/>
            <person name="Lundell T."/>
            <person name="Morin E."/>
            <person name="Murat C."/>
            <person name="Sun H."/>
            <person name="Tunlid A."/>
            <person name="Henrissat B."/>
            <person name="Grigoriev I.V."/>
            <person name="Hibbett D.S."/>
            <person name="Martin F."/>
            <person name="Nordberg H.P."/>
            <person name="Cantor M.N."/>
            <person name="Hua S.X."/>
        </authorList>
    </citation>
    <scope>NUCLEOTIDE SEQUENCE [LARGE SCALE GENOMIC DNA]</scope>
    <source>
        <strain evidence="8 9">MUT 4182</strain>
    </source>
</reference>
<dbReference type="PANTHER" id="PTHR47338">
    <property type="entry name" value="ZN(II)2CYS6 TRANSCRIPTION FACTOR (EUROFUNG)-RELATED"/>
    <property type="match status" value="1"/>
</dbReference>
<dbReference type="Pfam" id="PF04082">
    <property type="entry name" value="Fungal_trans"/>
    <property type="match status" value="1"/>
</dbReference>
<evidence type="ECO:0000256" key="3">
    <source>
        <dbReference type="ARBA" id="ARBA00023015"/>
    </source>
</evidence>
<feature type="region of interest" description="Disordered" evidence="6">
    <location>
        <begin position="36"/>
        <end position="57"/>
    </location>
</feature>
<dbReference type="GO" id="GO:0003677">
    <property type="term" value="F:DNA binding"/>
    <property type="evidence" value="ECO:0007669"/>
    <property type="project" value="InterPro"/>
</dbReference>
<dbReference type="AlphaFoldDB" id="A0A0C3QDD3"/>
<name>A0A0C3QDD3_9AGAM</name>
<protein>
    <recommendedName>
        <fullName evidence="7">Xylanolytic transcriptional activator regulatory domain-containing protein</fullName>
    </recommendedName>
</protein>
<comment type="subcellular location">
    <subcellularLocation>
        <location evidence="1">Nucleus</location>
    </subcellularLocation>
</comment>